<dbReference type="GO" id="GO:0003676">
    <property type="term" value="F:nucleic acid binding"/>
    <property type="evidence" value="ECO:0007669"/>
    <property type="project" value="InterPro"/>
</dbReference>
<dbReference type="AlphaFoldDB" id="A0A8J5Z3W8"/>
<dbReference type="InterPro" id="IPR036691">
    <property type="entry name" value="Endo/exonu/phosph_ase_sf"/>
</dbReference>
<evidence type="ECO:0000313" key="4">
    <source>
        <dbReference type="Proteomes" id="UP000701853"/>
    </source>
</evidence>
<dbReference type="PROSITE" id="PS50158">
    <property type="entry name" value="ZF_CCHC"/>
    <property type="match status" value="1"/>
</dbReference>
<dbReference type="SUPFAM" id="SSF56219">
    <property type="entry name" value="DNase I-like"/>
    <property type="match status" value="1"/>
</dbReference>
<evidence type="ECO:0000259" key="2">
    <source>
        <dbReference type="PROSITE" id="PS50158"/>
    </source>
</evidence>
<dbReference type="Gene3D" id="3.60.10.10">
    <property type="entry name" value="Endonuclease/exonuclease/phosphatase"/>
    <property type="match status" value="1"/>
</dbReference>
<dbReference type="InterPro" id="IPR025558">
    <property type="entry name" value="DUF4283"/>
</dbReference>
<gene>
    <name evidence="3" type="ORF">CXB51_025228</name>
</gene>
<evidence type="ECO:0000313" key="3">
    <source>
        <dbReference type="EMBL" id="KAG8480634.1"/>
    </source>
</evidence>
<dbReference type="InterPro" id="IPR000477">
    <property type="entry name" value="RT_dom"/>
</dbReference>
<dbReference type="PANTHER" id="PTHR33116:SF86">
    <property type="entry name" value="REVERSE TRANSCRIPTASE DOMAIN-CONTAINING PROTEIN"/>
    <property type="match status" value="1"/>
</dbReference>
<keyword evidence="1" id="KW-0862">Zinc</keyword>
<dbReference type="OrthoDB" id="1748430at2759"/>
<evidence type="ECO:0000256" key="1">
    <source>
        <dbReference type="PROSITE-ProRule" id="PRU00047"/>
    </source>
</evidence>
<dbReference type="GO" id="GO:0008270">
    <property type="term" value="F:zinc ion binding"/>
    <property type="evidence" value="ECO:0007669"/>
    <property type="project" value="UniProtKB-KW"/>
</dbReference>
<keyword evidence="4" id="KW-1185">Reference proteome</keyword>
<protein>
    <recommendedName>
        <fullName evidence="2">CCHC-type domain-containing protein</fullName>
    </recommendedName>
</protein>
<dbReference type="Pfam" id="PF00078">
    <property type="entry name" value="RVT_1"/>
    <property type="match status" value="1"/>
</dbReference>
<dbReference type="Pfam" id="PF14111">
    <property type="entry name" value="DUF4283"/>
    <property type="match status" value="1"/>
</dbReference>
<keyword evidence="1" id="KW-0863">Zinc-finger</keyword>
<name>A0A8J5Z3W8_9ROSI</name>
<feature type="domain" description="CCHC-type" evidence="2">
    <location>
        <begin position="167"/>
        <end position="180"/>
    </location>
</feature>
<comment type="caution">
    <text evidence="3">The sequence shown here is derived from an EMBL/GenBank/DDBJ whole genome shotgun (WGS) entry which is preliminary data.</text>
</comment>
<accession>A0A8J5Z3W8</accession>
<dbReference type="InterPro" id="IPR001878">
    <property type="entry name" value="Znf_CCHC"/>
</dbReference>
<proteinExistence type="predicted"/>
<dbReference type="PANTHER" id="PTHR33116">
    <property type="entry name" value="REVERSE TRANSCRIPTASE ZINC-BINDING DOMAIN-CONTAINING PROTEIN-RELATED-RELATED"/>
    <property type="match status" value="1"/>
</dbReference>
<sequence length="1194" mass="134974">METTVVVKLLGRNIGYGVLHNRISSLWKPSQPFRLMDIENGYYPVRFQSRIDYDLALTQGPWVVFGHYLTVQPWTIEFDPLKPFLSVVTAWIRFPGLPGFLYKKRILEEIGSLVRKVMKLDFKIDSGGRGQFARMAVSIDLKKPLTSQVSINGRIQRVKFESLPTVCFHCSKYGHLKNSCSSFLAERNMQREKDDAPVTVDNDADLTMAAEAFGLWMVGKPNHHAKAAEGNPDGSRFTALFTEDNQMADLRAKKSGVDNSGVEILGLKEENKPGGSYGHRAEGNKGKEIVGLNSFIGLKDKAGGLVHLEVEQGKYGQGNSDHKIIVTESNNKPSDSSILSAPLKGHGLENIKRSGRSGRDLNKTIYGRGGCFKITGNSRVTLTDCMNSMAKLIGEQVETLTDTGCASSKFIRVFHEYNREHKPDLISLIETRVSERKADSIIAKLGFYYSHRVEAVDFSGVRISGTSFRQPLLVTFVYTSPNYSKRRPFWKTLQRTIPVDGSPWMAIGDFKAILSPSEKRGGRTHGKRCPFFGELMDSALLQDLGFRERGIMERLDRAICNNARCTLFPNSLVTHLPRLKSDHRPLKLSLKPVLHSSQGRPFRFLASWVEHSTFSDFVKKNWKDSANMSTRVLTNKLHNIEIEHSKRNSAFLSQVEIEVREDLENVLYHEEILWRQKARCDWLTLGDRNTKFFHTRTLRRRKQNQITVLKNDLGEWIMDEEQLNTEAVNFFKALYGEQPGLIRGLPLNAFSTLSDEDFNLLNRPVSNEEIKTALFDMAPLKAPGSDGFHAFFYQSQWDHIGASIIANHFKVVFPKLIAPEQTGFLAGRNITDNIVIAQEVLWNGVPTLKFQPTRGVRQGCPLSPYLFILCMEWLSHSIQATIGVGNWSPIRLVRNGPLLSHFFFVDDLILFGHAEEHQAWIIKNILDDFCSYSGHRINKRKTNIFFSKGVNDNLRRSISSFFGFQEVNNLGLYLGVPLFHERVTNNTLRFVVDKVRNKLSSWDARQLSLAGRVTLAQSVLLSILSYFMQTMMIPKGLCDEIECIVRKFVWGSTNGNAKVALVSWDSVCQPKAYGGLGLRHLEDHNTSFMMKIGFNIVSNTNALWVRVIRTKYGISSRLPQNISSGHCSFLWRSIAKVWPLIYENLSWSVGDGKNIQCWRDPWIPNSGSLLSYIPCSSNLNLDCTLSNMIAGDGS</sequence>
<organism evidence="3 4">
    <name type="scientific">Gossypium anomalum</name>
    <dbReference type="NCBI Taxonomy" id="47600"/>
    <lineage>
        <taxon>Eukaryota</taxon>
        <taxon>Viridiplantae</taxon>
        <taxon>Streptophyta</taxon>
        <taxon>Embryophyta</taxon>
        <taxon>Tracheophyta</taxon>
        <taxon>Spermatophyta</taxon>
        <taxon>Magnoliopsida</taxon>
        <taxon>eudicotyledons</taxon>
        <taxon>Gunneridae</taxon>
        <taxon>Pentapetalae</taxon>
        <taxon>rosids</taxon>
        <taxon>malvids</taxon>
        <taxon>Malvales</taxon>
        <taxon>Malvaceae</taxon>
        <taxon>Malvoideae</taxon>
        <taxon>Gossypium</taxon>
    </lineage>
</organism>
<dbReference type="SUPFAM" id="SSF56672">
    <property type="entry name" value="DNA/RNA polymerases"/>
    <property type="match status" value="1"/>
</dbReference>
<dbReference type="InterPro" id="IPR043502">
    <property type="entry name" value="DNA/RNA_pol_sf"/>
</dbReference>
<reference evidence="3 4" key="1">
    <citation type="journal article" date="2021" name="bioRxiv">
        <title>The Gossypium anomalum genome as a resource for cotton improvement and evolutionary analysis of hybrid incompatibility.</title>
        <authorList>
            <person name="Grover C.E."/>
            <person name="Yuan D."/>
            <person name="Arick M.A."/>
            <person name="Miller E.R."/>
            <person name="Hu G."/>
            <person name="Peterson D.G."/>
            <person name="Wendel J.F."/>
            <person name="Udall J.A."/>
        </authorList>
    </citation>
    <scope>NUCLEOTIDE SEQUENCE [LARGE SCALE GENOMIC DNA]</scope>
    <source>
        <strain evidence="3">JFW-Udall</strain>
        <tissue evidence="3">Leaf</tissue>
    </source>
</reference>
<dbReference type="CDD" id="cd01650">
    <property type="entry name" value="RT_nLTR_like"/>
    <property type="match status" value="1"/>
</dbReference>
<keyword evidence="1" id="KW-0479">Metal-binding</keyword>
<dbReference type="EMBL" id="JAHUZN010000010">
    <property type="protein sequence ID" value="KAG8480634.1"/>
    <property type="molecule type" value="Genomic_DNA"/>
</dbReference>
<dbReference type="Proteomes" id="UP000701853">
    <property type="component" value="Chromosome 10"/>
</dbReference>